<evidence type="ECO:0008006" key="3">
    <source>
        <dbReference type="Google" id="ProtNLM"/>
    </source>
</evidence>
<dbReference type="GeneID" id="83882563"/>
<dbReference type="AlphaFoldDB" id="A0A0P1IGL7"/>
<dbReference type="EMBL" id="CYTW01000005">
    <property type="protein sequence ID" value="CUK11574.1"/>
    <property type="molecule type" value="Genomic_DNA"/>
</dbReference>
<sequence length="230" mass="26093">MSDRDAYTALVCSLPNSERLFIAKKPPLSRLRLDSRLKALTVADAEVLARLEHVLSWNEYAVDITDAVALKRVRDALKVIRQPALRKIVHERMEMRTAMSALRLRRDGLAPPAGAFGFGRWARHIPAHWAESCFGLGAALPWLKEAQRLIESDDPLALERHLLDTSYLMLKRHAARHQFDFEAVAIYVLIWNIFDRWAQSDASAAARRFEFLAHAAMAQLGDIRFEGEPA</sequence>
<evidence type="ECO:0000313" key="1">
    <source>
        <dbReference type="EMBL" id="CUK11574.1"/>
    </source>
</evidence>
<proteinExistence type="predicted"/>
<gene>
    <name evidence="1" type="ORF">PH7735_03586</name>
</gene>
<dbReference type="RefSeq" id="WP_058312751.1">
    <property type="nucleotide sequence ID" value="NZ_CYTW01000005.1"/>
</dbReference>
<accession>A0A0P1IGL7</accession>
<reference evidence="2" key="1">
    <citation type="submission" date="2015-09" db="EMBL/GenBank/DDBJ databases">
        <authorList>
            <person name="Rodrigo-Torres Lidia"/>
            <person name="Arahal R.David."/>
        </authorList>
    </citation>
    <scope>NUCLEOTIDE SEQUENCE [LARGE SCALE GENOMIC DNA]</scope>
    <source>
        <strain evidence="2">CECT 7735</strain>
    </source>
</reference>
<name>A0A0P1IGL7_9RHOB</name>
<protein>
    <recommendedName>
        <fullName evidence="3">V-type ATP synthase subunit C</fullName>
    </recommendedName>
</protein>
<keyword evidence="2" id="KW-1185">Reference proteome</keyword>
<organism evidence="1 2">
    <name type="scientific">Shimia thalassica</name>
    <dbReference type="NCBI Taxonomy" id="1715693"/>
    <lineage>
        <taxon>Bacteria</taxon>
        <taxon>Pseudomonadati</taxon>
        <taxon>Pseudomonadota</taxon>
        <taxon>Alphaproteobacteria</taxon>
        <taxon>Rhodobacterales</taxon>
        <taxon>Roseobacteraceae</taxon>
    </lineage>
</organism>
<evidence type="ECO:0000313" key="2">
    <source>
        <dbReference type="Proteomes" id="UP000051870"/>
    </source>
</evidence>
<dbReference type="Proteomes" id="UP000051870">
    <property type="component" value="Unassembled WGS sequence"/>
</dbReference>
<dbReference type="STRING" id="1715693.PH7735_03586"/>